<name>F0T6C8_METLA</name>
<dbReference type="Pfam" id="PF13379">
    <property type="entry name" value="NMT1_2"/>
    <property type="match status" value="1"/>
</dbReference>
<dbReference type="Gene3D" id="3.40.190.10">
    <property type="entry name" value="Periplasmic binding protein-like II"/>
    <property type="match status" value="2"/>
</dbReference>
<dbReference type="HOGENOM" id="CLU_926261_0_0_2"/>
<organism evidence="1 2">
    <name type="scientific">Methanobacterium lacus (strain AL-21)</name>
    <dbReference type="NCBI Taxonomy" id="877455"/>
    <lineage>
        <taxon>Archaea</taxon>
        <taxon>Methanobacteriati</taxon>
        <taxon>Methanobacteriota</taxon>
        <taxon>Methanomada group</taxon>
        <taxon>Methanobacteria</taxon>
        <taxon>Methanobacteriales</taxon>
        <taxon>Methanobacteriaceae</taxon>
        <taxon>Methanobacterium</taxon>
    </lineage>
</organism>
<protein>
    <submittedName>
        <fullName evidence="1">Putative ABC transporter</fullName>
    </submittedName>
</protein>
<sequence length="300" mass="33740">MRIGYLSTIYHTSFILKSGNIGYKNSDETEWQLFPTGPAIMEAFKDKEIDLGYVGLPPVMIGIQNGMKLKCVAGGHIEGTVMIAKEEYDSYDDLGDLESVLKQFKGKSIGTPTRGSIHDVIIRNLIVNSDVSINNYPWADFIPDAISENEIAAGVGTPSLATVADMQLKTKIIIPPNMLWPYNPSYGIVVQEDMIKEDEEFILSFLKAHEEACNLIRNYPEQAADIAAEEMGVVDKDFVLKTYSISPRYCAKIPEEYIKSTMDFLPVLKKLGYMSTDLNPEDIFELKYINQVHKEPAHYY</sequence>
<dbReference type="PANTHER" id="PTHR30024">
    <property type="entry name" value="ALIPHATIC SULFONATES-BINDING PROTEIN-RELATED"/>
    <property type="match status" value="1"/>
</dbReference>
<accession>F0T6C8</accession>
<dbReference type="SUPFAM" id="SSF53850">
    <property type="entry name" value="Periplasmic binding protein-like II"/>
    <property type="match status" value="1"/>
</dbReference>
<dbReference type="EMBL" id="CP002551">
    <property type="protein sequence ID" value="ADZ09443.1"/>
    <property type="molecule type" value="Genomic_DNA"/>
</dbReference>
<dbReference type="AlphaFoldDB" id="F0T6C8"/>
<evidence type="ECO:0000313" key="2">
    <source>
        <dbReference type="Proteomes" id="UP000007490"/>
    </source>
</evidence>
<dbReference type="RefSeq" id="WP_013644794.1">
    <property type="nucleotide sequence ID" value="NC_015216.1"/>
</dbReference>
<dbReference type="KEGG" id="mel:Metbo_1200"/>
<keyword evidence="2" id="KW-1185">Reference proteome</keyword>
<dbReference type="PANTHER" id="PTHR30024:SF42">
    <property type="entry name" value="ALIPHATIC SULFONATES-BINDING PROTEIN-RELATED"/>
    <property type="match status" value="1"/>
</dbReference>
<dbReference type="GeneID" id="10277650"/>
<dbReference type="STRING" id="877455.Metbo_1200"/>
<proteinExistence type="predicted"/>
<dbReference type="Proteomes" id="UP000007490">
    <property type="component" value="Chromosome"/>
</dbReference>
<dbReference type="OrthoDB" id="10037at2157"/>
<reference evidence="1 2" key="2">
    <citation type="journal article" date="2014" name="Int. J. Syst. Evol. Microbiol.">
        <title>Methanobacterium paludis sp. nov. and a novel strain of Methanobacterium lacus isolated from northern peatlands.</title>
        <authorList>
            <person name="Cadillo-Quiroz H."/>
            <person name="Brauer S.L."/>
            <person name="Goodson N."/>
            <person name="Yavitt J.B."/>
            <person name="Zinder S.H."/>
        </authorList>
    </citation>
    <scope>NUCLEOTIDE SEQUENCE [LARGE SCALE GENOMIC DNA]</scope>
    <source>
        <strain evidence="1 2">AL-21</strain>
    </source>
</reference>
<gene>
    <name evidence="1" type="ordered locus">Metbo_1200</name>
</gene>
<evidence type="ECO:0000313" key="1">
    <source>
        <dbReference type="EMBL" id="ADZ09443.1"/>
    </source>
</evidence>
<reference evidence="2" key="1">
    <citation type="submission" date="2011-02" db="EMBL/GenBank/DDBJ databases">
        <title>Complete sequence of Methanobacterium sp. AL-21.</title>
        <authorList>
            <consortium name="US DOE Joint Genome Institute"/>
            <person name="Lucas S."/>
            <person name="Copeland A."/>
            <person name="Lapidus A."/>
            <person name="Cheng J.-F."/>
            <person name="Goodwin L."/>
            <person name="Pitluck S."/>
            <person name="Chertkov O."/>
            <person name="Detter J.C."/>
            <person name="Han C."/>
            <person name="Tapia R."/>
            <person name="Land M."/>
            <person name="Hauser L."/>
            <person name="Kyrpides N."/>
            <person name="Ivanova N."/>
            <person name="Mikhailova N."/>
            <person name="Pagani I."/>
            <person name="Cadillo-Quiroz H."/>
            <person name="Imachi H."/>
            <person name="Zinder S."/>
            <person name="Liu W."/>
            <person name="Woyke T."/>
        </authorList>
    </citation>
    <scope>NUCLEOTIDE SEQUENCE [LARGE SCALE GENOMIC DNA]</scope>
    <source>
        <strain evidence="2">AL-21</strain>
    </source>
</reference>
<dbReference type="eggNOG" id="arCOG01803">
    <property type="taxonomic scope" value="Archaea"/>
</dbReference>